<keyword evidence="3" id="KW-1185">Reference proteome</keyword>
<dbReference type="InterPro" id="IPR051465">
    <property type="entry name" value="Cell_Envelope_Struct_Comp"/>
</dbReference>
<dbReference type="InterPro" id="IPR001119">
    <property type="entry name" value="SLH_dom"/>
</dbReference>
<dbReference type="STRING" id="1462996.AWM70_05935"/>
<accession>A0A1B1MYC2</accession>
<organism evidence="2 3">
    <name type="scientific">Paenibacillus yonginensis</name>
    <dbReference type="NCBI Taxonomy" id="1462996"/>
    <lineage>
        <taxon>Bacteria</taxon>
        <taxon>Bacillati</taxon>
        <taxon>Bacillota</taxon>
        <taxon>Bacilli</taxon>
        <taxon>Bacillales</taxon>
        <taxon>Paenibacillaceae</taxon>
        <taxon>Paenibacillus</taxon>
    </lineage>
</organism>
<reference evidence="2 3" key="1">
    <citation type="submission" date="2016-01" db="EMBL/GenBank/DDBJ databases">
        <title>Complete Genome Sequence of Paenibacillus yonginensis DCY84, a novel Plant Growth-Promoting Bacteria with Elicitation of Induced Systemic Resistance.</title>
        <authorList>
            <person name="Kim Y.J."/>
            <person name="Yang D.C."/>
            <person name="Sukweenadhi J."/>
        </authorList>
    </citation>
    <scope>NUCLEOTIDE SEQUENCE [LARGE SCALE GENOMIC DNA]</scope>
    <source>
        <strain evidence="2 3">DCY84</strain>
    </source>
</reference>
<dbReference type="EMBL" id="CP014167">
    <property type="protein sequence ID" value="ANS74178.1"/>
    <property type="molecule type" value="Genomic_DNA"/>
</dbReference>
<evidence type="ECO:0000259" key="1">
    <source>
        <dbReference type="PROSITE" id="PS51272"/>
    </source>
</evidence>
<dbReference type="PANTHER" id="PTHR43308">
    <property type="entry name" value="OUTER MEMBRANE PROTEIN ALPHA-RELATED"/>
    <property type="match status" value="1"/>
</dbReference>
<evidence type="ECO:0000313" key="2">
    <source>
        <dbReference type="EMBL" id="ANS74178.1"/>
    </source>
</evidence>
<feature type="domain" description="SLH" evidence="1">
    <location>
        <begin position="165"/>
        <end position="224"/>
    </location>
</feature>
<sequence>MDVAVQFSSGSGTASLSGFGAYAALEIPLLDGDVVGGISGRNETDGPAAPTAAVKLQPDGSLLPVPLFISGDAANISSLSTGSFMLVQKRVEFSDVPAGHFAEKAVYDLASRLILQGYQVNEPIAGLSEGADRFEPGQPVTRAEFAQVMVRALGLAGEAPQSSSFADVEPGAWYAAATDLAQQYGILQGYADGTYHPGNVLTRQEAMAIIARSMKLAGVEIKAEAQELDGFADGKLVSAWAQPAAAALVKAGIIAGNGSELQPFDPITRGELAVMIRRRLIQTSLINGDD</sequence>
<gene>
    <name evidence="2" type="ORF">AWM70_05935</name>
</gene>
<proteinExistence type="predicted"/>
<dbReference type="KEGG" id="pyg:AWM70_05935"/>
<dbReference type="AlphaFoldDB" id="A0A1B1MYC2"/>
<dbReference type="PROSITE" id="PS51272">
    <property type="entry name" value="SLH"/>
    <property type="match status" value="3"/>
</dbReference>
<feature type="domain" description="SLH" evidence="1">
    <location>
        <begin position="89"/>
        <end position="163"/>
    </location>
</feature>
<feature type="domain" description="SLH" evidence="1">
    <location>
        <begin position="228"/>
        <end position="290"/>
    </location>
</feature>
<name>A0A1B1MYC2_9BACL</name>
<dbReference type="Proteomes" id="UP000092573">
    <property type="component" value="Chromosome"/>
</dbReference>
<evidence type="ECO:0000313" key="3">
    <source>
        <dbReference type="Proteomes" id="UP000092573"/>
    </source>
</evidence>
<dbReference type="Pfam" id="PF00395">
    <property type="entry name" value="SLH"/>
    <property type="match status" value="3"/>
</dbReference>
<protein>
    <recommendedName>
        <fullName evidence="1">SLH domain-containing protein</fullName>
    </recommendedName>
</protein>